<evidence type="ECO:0000256" key="1">
    <source>
        <dbReference type="SAM" id="SignalP"/>
    </source>
</evidence>
<sequence length="237" mass="26211">MLKRRILALTLAIAASGPALAYETQAAFDLNILGLRAGTFVYSAVERDGQYAVNGRMESAGIIGAMRKIRYDAAVRGIVSNNRFVPVSYEGSSDTGRRQSASAMEFRNGVPQVMSYSPPREPDARDVDPSTQAGTVDPLTALFAALRDIPEAQACTHRIAIFDGRRRSEVAIGNRREADGRVTCTGEYRRVAGYSEREMSERQTFPFRITYSLSDDIARVQEVTMDSVYGRAVLRRR</sequence>
<dbReference type="EMBL" id="JBHTFQ010000003">
    <property type="protein sequence ID" value="MFC7703971.1"/>
    <property type="molecule type" value="Genomic_DNA"/>
</dbReference>
<protein>
    <submittedName>
        <fullName evidence="2">DUF3108 domain-containing protein</fullName>
    </submittedName>
</protein>
<dbReference type="RefSeq" id="WP_377401341.1">
    <property type="nucleotide sequence ID" value="NZ_JBHTFQ010000003.1"/>
</dbReference>
<gene>
    <name evidence="2" type="ORF">ACFQXB_07175</name>
</gene>
<accession>A0ABW2UH22</accession>
<keyword evidence="1" id="KW-0732">Signal</keyword>
<reference evidence="3" key="1">
    <citation type="journal article" date="2019" name="Int. J. Syst. Evol. Microbiol.">
        <title>The Global Catalogue of Microorganisms (GCM) 10K type strain sequencing project: providing services to taxonomists for standard genome sequencing and annotation.</title>
        <authorList>
            <consortium name="The Broad Institute Genomics Platform"/>
            <consortium name="The Broad Institute Genome Sequencing Center for Infectious Disease"/>
            <person name="Wu L."/>
            <person name="Ma J."/>
        </authorList>
    </citation>
    <scope>NUCLEOTIDE SEQUENCE [LARGE SCALE GENOMIC DNA]</scope>
    <source>
        <strain evidence="3">CGMCC 1.12750</strain>
    </source>
</reference>
<name>A0ABW2UH22_9RHOB</name>
<organism evidence="2 3">
    <name type="scientific">Plastorhodobacter daqingensis</name>
    <dbReference type="NCBI Taxonomy" id="1387281"/>
    <lineage>
        <taxon>Bacteria</taxon>
        <taxon>Pseudomonadati</taxon>
        <taxon>Pseudomonadota</taxon>
        <taxon>Alphaproteobacteria</taxon>
        <taxon>Rhodobacterales</taxon>
        <taxon>Paracoccaceae</taxon>
        <taxon>Plastorhodobacter</taxon>
    </lineage>
</organism>
<dbReference type="Proteomes" id="UP001596516">
    <property type="component" value="Unassembled WGS sequence"/>
</dbReference>
<proteinExistence type="predicted"/>
<feature type="signal peptide" evidence="1">
    <location>
        <begin position="1"/>
        <end position="21"/>
    </location>
</feature>
<keyword evidence="3" id="KW-1185">Reference proteome</keyword>
<dbReference type="InterPro" id="IPR021457">
    <property type="entry name" value="DUF3108"/>
</dbReference>
<dbReference type="Pfam" id="PF11306">
    <property type="entry name" value="DUF3108"/>
    <property type="match status" value="1"/>
</dbReference>
<comment type="caution">
    <text evidence="2">The sequence shown here is derived from an EMBL/GenBank/DDBJ whole genome shotgun (WGS) entry which is preliminary data.</text>
</comment>
<feature type="chain" id="PRO_5046832861" evidence="1">
    <location>
        <begin position="22"/>
        <end position="237"/>
    </location>
</feature>
<evidence type="ECO:0000313" key="3">
    <source>
        <dbReference type="Proteomes" id="UP001596516"/>
    </source>
</evidence>
<evidence type="ECO:0000313" key="2">
    <source>
        <dbReference type="EMBL" id="MFC7703971.1"/>
    </source>
</evidence>